<proteinExistence type="predicted"/>
<feature type="compositionally biased region" description="Acidic residues" evidence="1">
    <location>
        <begin position="10"/>
        <end position="31"/>
    </location>
</feature>
<accession>A0A7W8BC06</accession>
<dbReference type="AlphaFoldDB" id="A0A7W8BC06"/>
<dbReference type="RefSeq" id="WP_170127610.1">
    <property type="nucleotide sequence ID" value="NZ_JACHJF010000005.1"/>
</dbReference>
<reference evidence="2 3" key="1">
    <citation type="submission" date="2020-08" db="EMBL/GenBank/DDBJ databases">
        <title>Genomic Encyclopedia of Type Strains, Phase III (KMG-III): the genomes of soil and plant-associated and newly described type strains.</title>
        <authorList>
            <person name="Whitman W."/>
        </authorList>
    </citation>
    <scope>NUCLEOTIDE SEQUENCE [LARGE SCALE GENOMIC DNA]</scope>
    <source>
        <strain evidence="2 3">CECT 3259</strain>
    </source>
</reference>
<organism evidence="2 3">
    <name type="scientific">Streptomyces eurocidicus</name>
    <name type="common">Streptoverticillium eurocidicus</name>
    <dbReference type="NCBI Taxonomy" id="66423"/>
    <lineage>
        <taxon>Bacteria</taxon>
        <taxon>Bacillati</taxon>
        <taxon>Actinomycetota</taxon>
        <taxon>Actinomycetes</taxon>
        <taxon>Kitasatosporales</taxon>
        <taxon>Streptomycetaceae</taxon>
        <taxon>Streptomyces</taxon>
    </lineage>
</organism>
<sequence>MRSLNPAYEEPSDEPDEFIEDDYEEDADPGEPEEHWLIQLWPQAQASTA</sequence>
<dbReference type="EMBL" id="JACHJF010000005">
    <property type="protein sequence ID" value="MBB5118724.1"/>
    <property type="molecule type" value="Genomic_DNA"/>
</dbReference>
<protein>
    <submittedName>
        <fullName evidence="2">Uncharacterized protein</fullName>
    </submittedName>
</protein>
<dbReference type="Proteomes" id="UP000528608">
    <property type="component" value="Unassembled WGS sequence"/>
</dbReference>
<feature type="region of interest" description="Disordered" evidence="1">
    <location>
        <begin position="1"/>
        <end position="31"/>
    </location>
</feature>
<evidence type="ECO:0000313" key="3">
    <source>
        <dbReference type="Proteomes" id="UP000528608"/>
    </source>
</evidence>
<comment type="caution">
    <text evidence="2">The sequence shown here is derived from an EMBL/GenBank/DDBJ whole genome shotgun (WGS) entry which is preliminary data.</text>
</comment>
<gene>
    <name evidence="2" type="ORF">FHS36_002157</name>
</gene>
<evidence type="ECO:0000256" key="1">
    <source>
        <dbReference type="SAM" id="MobiDB-lite"/>
    </source>
</evidence>
<evidence type="ECO:0000313" key="2">
    <source>
        <dbReference type="EMBL" id="MBB5118724.1"/>
    </source>
</evidence>
<name>A0A7W8BC06_STREU</name>